<feature type="transmembrane region" description="Helical" evidence="2">
    <location>
        <begin position="28"/>
        <end position="50"/>
    </location>
</feature>
<dbReference type="EMBL" id="CP045921">
    <property type="protein sequence ID" value="QHN42929.1"/>
    <property type="molecule type" value="Genomic_DNA"/>
</dbReference>
<feature type="compositionally biased region" description="Polar residues" evidence="1">
    <location>
        <begin position="779"/>
        <end position="790"/>
    </location>
</feature>
<sequence length="845" mass="90843">MQPQQPYPAPQSPMQPAAPKKPRELRDYLIWGMVACGVLLVLCLGAWITIELMGKTSSDTGKTQKGVAAVLEPESSVPYTRTITSTLGVKIPYNARELEGFGFAEDVTYSDTDLSEARPYTVMRVRPVETSEATRSEVTLASPELRITSSPAKGYWELLATKKEYKDLSKIDMLVKETVSAHTQDKMVEASDTEVKNINDIDYRKVTFTTTNERYGVKTVSREDCYMTVQHDRPYVACISGIRSSNFAVTPQLETVLEGVTYDGLDSKALVSDATGATDASMLDAKAAEQAADNSSSQMNEGSNKSSKSSYEIPAYLASTSGFTMLAGASPATVRVGTLYCADIKLSLPEGGDGPTLTGACVDKAGSGFFISRDGYLATSGSSVQVKPQEAISAYITNAPDSEQALDRLQRILDYLVESRSIMQTDADALVAGVQERDQDIIAKINALSTLIAPEDISVTKEQYSYAVQLADKPIVVNQNGDGSGSFAYTDTVIEAALEAKNYSTDITQAQIYDGGVVKSDTALLKMKKSATYPTLTLQDDGIADKATVGLVGLPMYAYGSLASAQFRATPMYRANAVTQTFSGGEGQKTRAIATSSHAGLVGGPAVGIDGDVVGVATYGNLNCPDRKCFAGTVVRDTTGITSLVKQRNITLQTKSASMTAWREGLSQLTRGNYQAATKLFAQANSLYPQNYLAAKYADYSKSQYGTATDTSTMNTVVGVLQMMSVIAAGILVLLGLVYIALKFIIRPHTETQYGQMAGGQYIDPNQWRQQVPVQPQTIAPQSTMPQPTNWQPPAQPQPYGQQPSVQNPVSSPVNGAQPYAQPQTQPPTENAPGQTWPLQPPTQQ</sequence>
<feature type="compositionally biased region" description="Polar residues" evidence="1">
    <location>
        <begin position="292"/>
        <end position="308"/>
    </location>
</feature>
<feature type="compositionally biased region" description="Polar residues" evidence="1">
    <location>
        <begin position="805"/>
        <end position="815"/>
    </location>
</feature>
<dbReference type="AlphaFoldDB" id="A0A857MNV2"/>
<feature type="transmembrane region" description="Helical" evidence="2">
    <location>
        <begin position="720"/>
        <end position="742"/>
    </location>
</feature>
<keyword evidence="2" id="KW-0812">Transmembrane</keyword>
<dbReference type="RefSeq" id="WP_260762569.1">
    <property type="nucleotide sequence ID" value="NZ_CP045921.1"/>
</dbReference>
<organism evidence="3 4">
    <name type="scientific">Candidatus Mycosynbacter amalyticus</name>
    <dbReference type="NCBI Taxonomy" id="2665156"/>
    <lineage>
        <taxon>Bacteria</taxon>
        <taxon>Candidatus Saccharimonadota</taxon>
        <taxon>Candidatus Saccharimonadota incertae sedis</taxon>
        <taxon>Candidatus Mycosynbacter</taxon>
    </lineage>
</organism>
<evidence type="ECO:0000313" key="4">
    <source>
        <dbReference type="Proteomes" id="UP001059824"/>
    </source>
</evidence>
<dbReference type="Gene3D" id="2.40.10.120">
    <property type="match status" value="1"/>
</dbReference>
<dbReference type="KEGG" id="mama:GII36_03630"/>
<dbReference type="Proteomes" id="UP001059824">
    <property type="component" value="Chromosome"/>
</dbReference>
<evidence type="ECO:0000313" key="3">
    <source>
        <dbReference type="EMBL" id="QHN42929.1"/>
    </source>
</evidence>
<evidence type="ECO:0000256" key="1">
    <source>
        <dbReference type="SAM" id="MobiDB-lite"/>
    </source>
</evidence>
<evidence type="ECO:0008006" key="5">
    <source>
        <dbReference type="Google" id="ProtNLM"/>
    </source>
</evidence>
<feature type="region of interest" description="Disordered" evidence="1">
    <location>
        <begin position="779"/>
        <end position="845"/>
    </location>
</feature>
<feature type="region of interest" description="Disordered" evidence="1">
    <location>
        <begin position="285"/>
        <end position="308"/>
    </location>
</feature>
<accession>A0A857MNV2</accession>
<gene>
    <name evidence="3" type="ORF">GII36_03630</name>
</gene>
<feature type="compositionally biased region" description="Low complexity" evidence="1">
    <location>
        <begin position="817"/>
        <end position="829"/>
    </location>
</feature>
<keyword evidence="2" id="KW-0472">Membrane</keyword>
<protein>
    <recommendedName>
        <fullName evidence="5">Trypsin-like peptidase domain-containing protein</fullName>
    </recommendedName>
</protein>
<name>A0A857MNV2_9BACT</name>
<reference evidence="3" key="1">
    <citation type="journal article" date="2021" name="Nat. Microbiol.">
        <title>Cocultivation of an ultrasmall environmental parasitic bacterium with lytic ability against bacteria associated with wastewater foams.</title>
        <authorList>
            <person name="Batinovic S."/>
            <person name="Rose J.J.A."/>
            <person name="Ratcliffe J."/>
            <person name="Seviour R.J."/>
            <person name="Petrovski S."/>
        </authorList>
    </citation>
    <scope>NUCLEOTIDE SEQUENCE</scope>
    <source>
        <strain evidence="3">JR1</strain>
    </source>
</reference>
<dbReference type="InterPro" id="IPR009003">
    <property type="entry name" value="Peptidase_S1_PA"/>
</dbReference>
<proteinExistence type="predicted"/>
<keyword evidence="2" id="KW-1133">Transmembrane helix</keyword>
<keyword evidence="4" id="KW-1185">Reference proteome</keyword>
<dbReference type="SUPFAM" id="SSF50494">
    <property type="entry name" value="Trypsin-like serine proteases"/>
    <property type="match status" value="1"/>
</dbReference>
<evidence type="ECO:0000256" key="2">
    <source>
        <dbReference type="SAM" id="Phobius"/>
    </source>
</evidence>